<evidence type="ECO:0000313" key="8">
    <source>
        <dbReference type="Proteomes" id="UP001432322"/>
    </source>
</evidence>
<keyword evidence="8" id="KW-1185">Reference proteome</keyword>
<dbReference type="InterPro" id="IPR050164">
    <property type="entry name" value="Peptidase_C19"/>
</dbReference>
<dbReference type="PROSITE" id="PS50235">
    <property type="entry name" value="USP_3"/>
    <property type="match status" value="1"/>
</dbReference>
<gene>
    <name evidence="7" type="ORF">PFISCL1PPCAC_4353</name>
</gene>
<accession>A0AAV5V2S7</accession>
<dbReference type="Gene3D" id="3.90.70.10">
    <property type="entry name" value="Cysteine proteinases"/>
    <property type="match status" value="1"/>
</dbReference>
<dbReference type="Pfam" id="PF25010">
    <property type="entry name" value="ARM_UBP24_USP9X-Y"/>
    <property type="match status" value="1"/>
</dbReference>
<evidence type="ECO:0000313" key="7">
    <source>
        <dbReference type="EMBL" id="GMT13056.1"/>
    </source>
</evidence>
<dbReference type="InterPro" id="IPR028889">
    <property type="entry name" value="USP"/>
</dbReference>
<dbReference type="GO" id="GO:0006508">
    <property type="term" value="P:proteolysis"/>
    <property type="evidence" value="ECO:0007669"/>
    <property type="project" value="UniProtKB-KW"/>
</dbReference>
<proteinExistence type="inferred from homology"/>
<feature type="region of interest" description="Disordered" evidence="5">
    <location>
        <begin position="35"/>
        <end position="61"/>
    </location>
</feature>
<feature type="compositionally biased region" description="Basic and acidic residues" evidence="5">
    <location>
        <begin position="1103"/>
        <end position="1121"/>
    </location>
</feature>
<evidence type="ECO:0000256" key="2">
    <source>
        <dbReference type="ARBA" id="ARBA00022670"/>
    </source>
</evidence>
<sequence length="2827" mass="320851">MSADEELAEIFDNVGGEIEQGVADLPSSSKCAEMRDDGVPIDPGSVTEEAGGSAIKRKTSKEASVVGTKRVRIDESHDAANAQRDMEFIDSFVAMGYDKARVMQLFLLMNKDRDMNGMLDRLEAGMQEGPASFPPLGSLQEEEDEDGRRSMFDEPIQPSDDVMEELHNLSEDSFLPSSQHEMPLYVDLCDEITLRKVLHGKCDITLDARLLVVRTAALMGQRLSQVSHVATVSRLSEIIFAMCDLYKYYKANEPTEPESLLIDRRGIERENDAPFGVLIDVAEAFVNSGGLYHINDRIEDPAMSMKDIGYLCSMLADLAWLMFPRTLDAAMRAAAEKMRTMMAGHSDKEIRDEKTRREIFDAAKKVCKGMTPGTSADFVSPRYEFIERLLLCGNMDAKKNAIDELAIICDHEMGESCSVRRWINRRRILDVLLVDHLDSGEYARRLDPILRKIAPTLSEREFRAVWSLQRGRGGITPEIFNQLIASLATGFDEDQLKMLFAYFERQSAHLQPSQLQHMAVRVCDIINYVLNRRAPMPEKERVVLIERYMRLLSNFLLTKAFMPITIYCVNYSAKFAEFFRGLPADSVLEAVGKMSKEIYRMKDKRDVRFPLYFMLVAHLSRHVRAEFPDDYRDIGLTLSHFRFMERSTRQIIEFCRLVLTDVRSLEEMTKAQEEMARARLAEMKRQQLAAAAAVSSESAAGPSATAPFRLQQHPPIAAGAAVVAPPPSAVTPISNGPSPKRGEESSPGTSSNGATDPADGVAPCTSSSSAAACGASKQAEDTVVTMPSTTSAAAAADPSASSAVCCTPPCTPDPVLQQLQHDQQPLQVSTARVGSKEWDRELAELSQRVQAAGMDVGVRVTQCMQLVQCWHDLSMSEIPIAGCEVQQLPAKSLEEMFAVMIETARSQLLRNLFFTLQFTMPALFYGATPPQIQYTHNMKTMMKKLEHRPVYLSFLTLLRTMQPELMPINFMELVRCFIDKCFSSSRYNTSTEWLEEVLRLLWRLVTVSHLCDVREKAVDTLHMILVDRYRTLRLVTIFAAARINEAIDEFNRLSVHEVSIEHWRPMREEEEERERERDEEERAREEAAAFGDMVDAEMAGEQSESKKGEERTEKKEEKGGGEAEQAVDLSLESREKRAPAKPISRESLERALRRMVISEEAKTLEEAELRMARALYFLRKMMDYSYVDAETPSEMVLRDRALPGEMCEMTMRVSAPYTTTSIVKVNFTANEPLGVVVERMKKMLPLSPTTFLMHWPAGFKLAFLGRTVQWSRFWCNMTDQIGYAEMESPNLRPADDCQVVETPRSPFNEDWRVETAVKKETNVHLRGVRIAELPLCYAMEAKQLMRTLYTMLDRVASSHLQDAALAFVQQLPLDENESEDEGAIMHIAHNAIVMEKPHESLYCLISLYAVLVPPYLTRENADTAKRAFDFMRQLDFVMRFVRMVGEIDWVSERLSVETMTLLHEVCLSFIRLFFLNDSGQHRAHRANAHRLPAEPAPLDTSSGVAALSTDEVREVLQALVQFTWVTMAPRRMDVEKEIKSLVTSPSIRLRVARERKMDHFSAASPLAHRRLQLSRIALATLVDIAGKYGSWEANVNTLCNPDIDSTCVHFWRDMLMHTVDVRAHKAKDEKLVLQVDARSRLTSMIERGRSEEERSTVRAVMVRLAMAMGRGVVWGPAAAAECAASGRNAIHLVKLAERVVVLSSREEMGDALIDEWIELQMGFLTDERPVWCTGRDARVQITTHLQLLQELLKKLSKETMYQVVRQSLSQLFNHILFPFAVNIEQLTKRRGSFPVARPIGYGIAEGDVRKHYMDFVLFYAQEQPERALALLDFLSRGVHGRVVERRLPIRKWESADRNRRHRNESTSSGLMGLAQRLPLLQQQQLLQMDWRMVKGLQNPSFMCYANSVLQQLVFIPGVCESIFALGSMEAEYGELTEEEDIKNATLLRALQSLFTCMLFSAEPAPSAEGVVDNIELPNGGNVREQQDCVEFLLTLIDKCDAAAEKLDRRPVFKQHLEGALGYDYACKTCRHRHRGSDESFTALNLEMHGASLAESLDHHMDGGLMEGASAVSCEQCGVKRTTLRTGALRRAPTTLAIQLKRFSAFESNGGKLNTKIEIPRELDLTRYGESVRTASDEQIDQMFGWFDDSQEEPVRFTPPVDCAIRWRYRLVGVIVHSGQLGNGHYTSYMKERRSAMRGRPWFDGWLHVNDDKVCPSDDKTMMNEWQGTGDESTTSAYLLWYEMIEEDAAAERARRSTVEEEKEGVESTVEEETKSTVADEDEKMEVDESSEETSSSSTTTSREENCDWVDIGLGSVGLLEGPLLRLWQAVPERLQHSLVELNIHFQLGRDVLSDSYSHFLLRLIEVVQAHFKRRLVEDRQIAYRKIFGVARSFVTEVVWRTKEENAHDAETAINNWAKLICSILKENTDFCKEWLAGFIDHQTHMISEEALVLTTMPTTIRVAVSAWWFIAQQAVSGLRAECPALVEEYCRHMVEIIRLPALIRLDGLNSFFIQTVNSPYCVEHHIKHNILNALSHIMFYLNDHNNRYALRPELTQRPIAIPINMGLFTLYRVAIDRGLITEEECKEFFEWKMAMVLGPAIRYGDDYLMKIVDLVNVTLRVYGDADPRWITRVAQCILTCLKIDPNRMYGIFYLIAAIGKGMSLTRGRLFYDEILGKSDSDAAEDGRIYPGVIDQMERMLSNHERESKLISELHAQVTKLRDSTPLFGDRVMAYQERLDVIRTLIVERRNEELVEAENQQMMQGAHAFRPLPLDACEPFNRPQGSGREIGMAVSDDDMEEEDDEMLSDEEEYSDGEHVINLTNHQRR</sequence>
<evidence type="ECO:0000259" key="6">
    <source>
        <dbReference type="PROSITE" id="PS50235"/>
    </source>
</evidence>
<dbReference type="GO" id="GO:0016579">
    <property type="term" value="P:protein deubiquitination"/>
    <property type="evidence" value="ECO:0007669"/>
    <property type="project" value="InterPro"/>
</dbReference>
<feature type="region of interest" description="Disordered" evidence="5">
    <location>
        <begin position="1064"/>
        <end position="1142"/>
    </location>
</feature>
<comment type="similarity">
    <text evidence="1">Belongs to the peptidase C19 family.</text>
</comment>
<dbReference type="GO" id="GO:0005829">
    <property type="term" value="C:cytosol"/>
    <property type="evidence" value="ECO:0007669"/>
    <property type="project" value="TreeGrafter"/>
</dbReference>
<protein>
    <recommendedName>
        <fullName evidence="6">USP domain-containing protein</fullName>
    </recommendedName>
</protein>
<dbReference type="GO" id="GO:0005634">
    <property type="term" value="C:nucleus"/>
    <property type="evidence" value="ECO:0007669"/>
    <property type="project" value="TreeGrafter"/>
</dbReference>
<reference evidence="7" key="1">
    <citation type="submission" date="2023-10" db="EMBL/GenBank/DDBJ databases">
        <title>Genome assembly of Pristionchus species.</title>
        <authorList>
            <person name="Yoshida K."/>
            <person name="Sommer R.J."/>
        </authorList>
    </citation>
    <scope>NUCLEOTIDE SEQUENCE</scope>
    <source>
        <strain evidence="7">RS5133</strain>
    </source>
</reference>
<feature type="compositionally biased region" description="Basic and acidic residues" evidence="5">
    <location>
        <begin position="1074"/>
        <end position="1087"/>
    </location>
</feature>
<organism evidence="7 8">
    <name type="scientific">Pristionchus fissidentatus</name>
    <dbReference type="NCBI Taxonomy" id="1538716"/>
    <lineage>
        <taxon>Eukaryota</taxon>
        <taxon>Metazoa</taxon>
        <taxon>Ecdysozoa</taxon>
        <taxon>Nematoda</taxon>
        <taxon>Chromadorea</taxon>
        <taxon>Rhabditida</taxon>
        <taxon>Rhabditina</taxon>
        <taxon>Diplogasteromorpha</taxon>
        <taxon>Diplogasteroidea</taxon>
        <taxon>Neodiplogasteridae</taxon>
        <taxon>Pristionchus</taxon>
    </lineage>
</organism>
<evidence type="ECO:0000256" key="1">
    <source>
        <dbReference type="ARBA" id="ARBA00009085"/>
    </source>
</evidence>
<feature type="domain" description="USP" evidence="6">
    <location>
        <begin position="1894"/>
        <end position="2244"/>
    </location>
</feature>
<evidence type="ECO:0000256" key="3">
    <source>
        <dbReference type="ARBA" id="ARBA00022786"/>
    </source>
</evidence>
<dbReference type="EMBL" id="BTSY01000002">
    <property type="protein sequence ID" value="GMT13056.1"/>
    <property type="molecule type" value="Genomic_DNA"/>
</dbReference>
<dbReference type="InterPro" id="IPR038765">
    <property type="entry name" value="Papain-like_cys_pep_sf"/>
</dbReference>
<feature type="region of interest" description="Disordered" evidence="5">
    <location>
        <begin position="2782"/>
        <end position="2827"/>
    </location>
</feature>
<dbReference type="InterPro" id="IPR056850">
    <property type="entry name" value="ARM_UBP34_24_USP9X_Y"/>
</dbReference>
<dbReference type="PROSITE" id="PS00973">
    <property type="entry name" value="USP_2"/>
    <property type="match status" value="1"/>
</dbReference>
<dbReference type="SUPFAM" id="SSF54001">
    <property type="entry name" value="Cysteine proteinases"/>
    <property type="match status" value="1"/>
</dbReference>
<keyword evidence="4" id="KW-0378">Hydrolase</keyword>
<comment type="caution">
    <text evidence="7">The sequence shown here is derived from an EMBL/GenBank/DDBJ whole genome shotgun (WGS) entry which is preliminary data.</text>
</comment>
<feature type="compositionally biased region" description="Acidic residues" evidence="5">
    <location>
        <begin position="2278"/>
        <end position="2291"/>
    </location>
</feature>
<name>A0AAV5V2S7_9BILA</name>
<dbReference type="GO" id="GO:0004843">
    <property type="term" value="F:cysteine-type deubiquitinase activity"/>
    <property type="evidence" value="ECO:0007669"/>
    <property type="project" value="InterPro"/>
</dbReference>
<feature type="compositionally biased region" description="Basic and acidic residues" evidence="5">
    <location>
        <begin position="1131"/>
        <end position="1142"/>
    </location>
</feature>
<dbReference type="PANTHER" id="PTHR24006">
    <property type="entry name" value="UBIQUITIN CARBOXYL-TERMINAL HYDROLASE"/>
    <property type="match status" value="1"/>
</dbReference>
<feature type="region of interest" description="Disordered" evidence="5">
    <location>
        <begin position="727"/>
        <end position="769"/>
    </location>
</feature>
<dbReference type="InterPro" id="IPR001394">
    <property type="entry name" value="Peptidase_C19_UCH"/>
</dbReference>
<keyword evidence="2" id="KW-0645">Protease</keyword>
<evidence type="ECO:0000256" key="5">
    <source>
        <dbReference type="SAM" id="MobiDB-lite"/>
    </source>
</evidence>
<dbReference type="PANTHER" id="PTHR24006:SF943">
    <property type="entry name" value="UBIQUITIN CARBOXYL-TERMINAL HYDROLASE PUF"/>
    <property type="match status" value="1"/>
</dbReference>
<dbReference type="Pfam" id="PF00443">
    <property type="entry name" value="UCH"/>
    <property type="match status" value="1"/>
</dbReference>
<dbReference type="InterPro" id="IPR018200">
    <property type="entry name" value="USP_CS"/>
</dbReference>
<feature type="region of interest" description="Disordered" evidence="5">
    <location>
        <begin position="2251"/>
        <end position="2303"/>
    </location>
</feature>
<feature type="region of interest" description="Disordered" evidence="5">
    <location>
        <begin position="127"/>
        <end position="156"/>
    </location>
</feature>
<feature type="compositionally biased region" description="Acidic residues" evidence="5">
    <location>
        <begin position="2794"/>
        <end position="2813"/>
    </location>
</feature>
<evidence type="ECO:0000256" key="4">
    <source>
        <dbReference type="ARBA" id="ARBA00022801"/>
    </source>
</evidence>
<keyword evidence="3" id="KW-0833">Ubl conjugation pathway</keyword>
<dbReference type="Proteomes" id="UP001432322">
    <property type="component" value="Unassembled WGS sequence"/>
</dbReference>